<feature type="compositionally biased region" description="Polar residues" evidence="1">
    <location>
        <begin position="1"/>
        <end position="11"/>
    </location>
</feature>
<evidence type="ECO:0000256" key="1">
    <source>
        <dbReference type="SAM" id="MobiDB-lite"/>
    </source>
</evidence>
<accession>A0A8C8WLM5</accession>
<reference evidence="2" key="2">
    <citation type="submission" date="2025-08" db="UniProtKB">
        <authorList>
            <consortium name="Ensembl"/>
        </authorList>
    </citation>
    <scope>IDENTIFICATION</scope>
</reference>
<keyword evidence="3" id="KW-1185">Reference proteome</keyword>
<organism evidence="2 3">
    <name type="scientific">Panthera leo</name>
    <name type="common">Lion</name>
    <dbReference type="NCBI Taxonomy" id="9689"/>
    <lineage>
        <taxon>Eukaryota</taxon>
        <taxon>Metazoa</taxon>
        <taxon>Chordata</taxon>
        <taxon>Craniata</taxon>
        <taxon>Vertebrata</taxon>
        <taxon>Euteleostomi</taxon>
        <taxon>Mammalia</taxon>
        <taxon>Eutheria</taxon>
        <taxon>Laurasiatheria</taxon>
        <taxon>Carnivora</taxon>
        <taxon>Feliformia</taxon>
        <taxon>Felidae</taxon>
        <taxon>Pantherinae</taxon>
        <taxon>Panthera</taxon>
    </lineage>
</organism>
<evidence type="ECO:0000313" key="2">
    <source>
        <dbReference type="Ensembl" id="ENSPLOP00000005064.1"/>
    </source>
</evidence>
<dbReference type="Proteomes" id="UP000694399">
    <property type="component" value="Chromosome B4"/>
</dbReference>
<name>A0A8C8WLM5_PANLE</name>
<sequence length="102" mass="11292">MERQSSQTTLKGTHHDCSRGPGSRMFRPSCWAADHLKGNDWAEAGSKKVAPSVGVHFLLCGFFLVCKIFPQLNDVLDLVPHSAILFSSETSYVQILSRESVK</sequence>
<dbReference type="Ensembl" id="ENSPLOT00000005612.1">
    <property type="protein sequence ID" value="ENSPLOP00000005064.1"/>
    <property type="gene ID" value="ENSPLOG00000003717.1"/>
</dbReference>
<protein>
    <submittedName>
        <fullName evidence="2">Uncharacterized protein</fullName>
    </submittedName>
</protein>
<feature type="region of interest" description="Disordered" evidence="1">
    <location>
        <begin position="1"/>
        <end position="23"/>
    </location>
</feature>
<evidence type="ECO:0000313" key="3">
    <source>
        <dbReference type="Proteomes" id="UP000694399"/>
    </source>
</evidence>
<reference evidence="2" key="3">
    <citation type="submission" date="2025-09" db="UniProtKB">
        <authorList>
            <consortium name="Ensembl"/>
        </authorList>
    </citation>
    <scope>IDENTIFICATION</scope>
</reference>
<reference evidence="2" key="1">
    <citation type="journal article" date="2019" name="bioRxiv">
        <title>Long live the king: chromosome-level assembly of the lion (Panthera leo) using linked-read, Hi-C, and long read data.</title>
        <authorList>
            <person name="Armstrong E.E."/>
            <person name="Taylor R.W."/>
            <person name="Miller D.E."/>
            <person name="Kaelin C."/>
            <person name="Barsh G."/>
            <person name="Hadly E.A."/>
            <person name="Petrov D."/>
        </authorList>
    </citation>
    <scope>NUCLEOTIDE SEQUENCE [LARGE SCALE GENOMIC DNA]</scope>
</reference>
<dbReference type="AlphaFoldDB" id="A0A8C8WLM5"/>
<proteinExistence type="predicted"/>